<feature type="domain" description="Calcineurin-like phosphoesterase" evidence="4">
    <location>
        <begin position="31"/>
        <end position="279"/>
    </location>
</feature>
<evidence type="ECO:0000256" key="1">
    <source>
        <dbReference type="ARBA" id="ARBA00006654"/>
    </source>
</evidence>
<dbReference type="Gene3D" id="3.90.780.10">
    <property type="entry name" value="5'-Nucleotidase, C-terminal domain"/>
    <property type="match status" value="1"/>
</dbReference>
<feature type="signal peptide" evidence="3">
    <location>
        <begin position="1"/>
        <end position="19"/>
    </location>
</feature>
<dbReference type="Pfam" id="PF02872">
    <property type="entry name" value="5_nucleotid_C"/>
    <property type="match status" value="1"/>
</dbReference>
<dbReference type="InterPro" id="IPR006179">
    <property type="entry name" value="5_nucleotidase/apyrase"/>
</dbReference>
<dbReference type="InterPro" id="IPR036907">
    <property type="entry name" value="5'-Nucleotdase_C_sf"/>
</dbReference>
<organism evidence="6 7">
    <name type="scientific">Aurantiacibacter luteus</name>
    <dbReference type="NCBI Taxonomy" id="1581420"/>
    <lineage>
        <taxon>Bacteria</taxon>
        <taxon>Pseudomonadati</taxon>
        <taxon>Pseudomonadota</taxon>
        <taxon>Alphaproteobacteria</taxon>
        <taxon>Sphingomonadales</taxon>
        <taxon>Erythrobacteraceae</taxon>
        <taxon>Aurantiacibacter</taxon>
    </lineage>
</organism>
<evidence type="ECO:0000256" key="2">
    <source>
        <dbReference type="ARBA" id="ARBA00022729"/>
    </source>
</evidence>
<dbReference type="SUPFAM" id="SSF56300">
    <property type="entry name" value="Metallo-dependent phosphatases"/>
    <property type="match status" value="1"/>
</dbReference>
<dbReference type="GO" id="GO:0046872">
    <property type="term" value="F:metal ion binding"/>
    <property type="evidence" value="ECO:0007669"/>
    <property type="project" value="InterPro"/>
</dbReference>
<evidence type="ECO:0000256" key="3">
    <source>
        <dbReference type="RuleBase" id="RU362119"/>
    </source>
</evidence>
<evidence type="ECO:0000259" key="4">
    <source>
        <dbReference type="Pfam" id="PF00149"/>
    </source>
</evidence>
<dbReference type="PROSITE" id="PS00785">
    <property type="entry name" value="5_NUCLEOTIDASE_1"/>
    <property type="match status" value="1"/>
</dbReference>
<keyword evidence="3" id="KW-0378">Hydrolase</keyword>
<dbReference type="SUPFAM" id="SSF55816">
    <property type="entry name" value="5'-nucleotidase (syn. UDP-sugar hydrolase), C-terminal domain"/>
    <property type="match status" value="1"/>
</dbReference>
<name>A0A0G9MZ56_9SPHN</name>
<reference evidence="6 7" key="1">
    <citation type="submission" date="2015-04" db="EMBL/GenBank/DDBJ databases">
        <title>The draft genome sequence of Erythrobacter luteus KA37.</title>
        <authorList>
            <person name="Zhuang L."/>
            <person name="Liu Y."/>
            <person name="Shao Z."/>
        </authorList>
    </citation>
    <scope>NUCLEOTIDE SEQUENCE [LARGE SCALE GENOMIC DNA]</scope>
    <source>
        <strain evidence="6 7">KA37</strain>
    </source>
</reference>
<evidence type="ECO:0000313" key="7">
    <source>
        <dbReference type="Proteomes" id="UP000053464"/>
    </source>
</evidence>
<protein>
    <recommendedName>
        <fullName evidence="8">5'-nucleotidase</fullName>
    </recommendedName>
</protein>
<keyword evidence="2 3" id="KW-0732">Signal</keyword>
<dbReference type="RefSeq" id="WP_047003450.1">
    <property type="nucleotide sequence ID" value="NZ_LBHB01000001.1"/>
</dbReference>
<gene>
    <name evidence="6" type="ORF">AAW00_02050</name>
</gene>
<dbReference type="InterPro" id="IPR008334">
    <property type="entry name" value="5'-Nucleotdase_C"/>
</dbReference>
<keyword evidence="3" id="KW-0547">Nucleotide-binding</keyword>
<keyword evidence="7" id="KW-1185">Reference proteome</keyword>
<dbReference type="Gene3D" id="3.60.21.10">
    <property type="match status" value="1"/>
</dbReference>
<accession>A0A0G9MZ56</accession>
<evidence type="ECO:0000259" key="5">
    <source>
        <dbReference type="Pfam" id="PF02872"/>
    </source>
</evidence>
<dbReference type="PATRIC" id="fig|1581420.6.peg.410"/>
<dbReference type="OrthoDB" id="9803927at2"/>
<dbReference type="PANTHER" id="PTHR11575">
    <property type="entry name" value="5'-NUCLEOTIDASE-RELATED"/>
    <property type="match status" value="1"/>
</dbReference>
<dbReference type="STRING" id="1581420.AAW00_02050"/>
<dbReference type="GO" id="GO:0008768">
    <property type="term" value="F:UDP-sugar diphosphatase activity"/>
    <property type="evidence" value="ECO:0007669"/>
    <property type="project" value="TreeGrafter"/>
</dbReference>
<dbReference type="AlphaFoldDB" id="A0A0G9MZ56"/>
<comment type="similarity">
    <text evidence="1 3">Belongs to the 5'-nucleotidase family.</text>
</comment>
<comment type="caution">
    <text evidence="6">The sequence shown here is derived from an EMBL/GenBank/DDBJ whole genome shotgun (WGS) entry which is preliminary data.</text>
</comment>
<evidence type="ECO:0008006" key="8">
    <source>
        <dbReference type="Google" id="ProtNLM"/>
    </source>
</evidence>
<dbReference type="InterPro" id="IPR006146">
    <property type="entry name" value="5'-Nucleotdase_CS"/>
</dbReference>
<dbReference type="InterPro" id="IPR029052">
    <property type="entry name" value="Metallo-depent_PP-like"/>
</dbReference>
<sequence length="550" mass="56402">MTARLLPILLAASTLSACATAPAAGPVEVQLLAINDFHGNLEVPQSSESWLAEDGTERRERVGGAARLAAALAAQRRTNSLTVAAGDLIGASPLTSALFLDEPSIKALSQMRLDVASVGNHEFDRGTAELRRMQAGGCERFTRRDPCALEPFAGAGFDYLAANVVAEDGTTLFPATAMREVGGARIGFVGMTLEGTPGLVADSATAGFRFLDEAETANRHARELRAAGADAVVVLIHQGGDMEPRFNLGPCPAISGDIGEIVARLDPAIDLVVSGHTHRAYVCEGTNAAGGRVLLTSGGRFGGFLTDIAMVVDPAADRVLSVTARNLPVDGSAGEDADVAGTVAAYVAAAGPVVNRAVGTITGEQVFDPDCGDTPAQDFIADAYLHAGRAALGESVDLALVNSGGVRSQLAGAADGVLSYGELAQMAPFNNGLIVLEITGADLAAAVQQMICDDEICDSVLIPSAGAAIAIGEGRAVLSLDGQPLDPARRYRLVTNSFLAGGGDGFTRLKDARQVANIGFDIEGIEAYAASGPLTVPTCGRVRGTPAADL</sequence>
<dbReference type="Proteomes" id="UP000053464">
    <property type="component" value="Unassembled WGS sequence"/>
</dbReference>
<dbReference type="EMBL" id="LBHB01000001">
    <property type="protein sequence ID" value="KLE36031.1"/>
    <property type="molecule type" value="Genomic_DNA"/>
</dbReference>
<dbReference type="PANTHER" id="PTHR11575:SF24">
    <property type="entry name" value="5'-NUCLEOTIDASE"/>
    <property type="match status" value="1"/>
</dbReference>
<dbReference type="PRINTS" id="PR01607">
    <property type="entry name" value="APYRASEFAMLY"/>
</dbReference>
<dbReference type="InterPro" id="IPR004843">
    <property type="entry name" value="Calcineurin-like_PHP"/>
</dbReference>
<proteinExistence type="inferred from homology"/>
<dbReference type="PROSITE" id="PS51257">
    <property type="entry name" value="PROKAR_LIPOPROTEIN"/>
    <property type="match status" value="1"/>
</dbReference>
<evidence type="ECO:0000313" key="6">
    <source>
        <dbReference type="EMBL" id="KLE36031.1"/>
    </source>
</evidence>
<dbReference type="Pfam" id="PF00149">
    <property type="entry name" value="Metallophos"/>
    <property type="match status" value="1"/>
</dbReference>
<dbReference type="GO" id="GO:0009166">
    <property type="term" value="P:nucleotide catabolic process"/>
    <property type="evidence" value="ECO:0007669"/>
    <property type="project" value="InterPro"/>
</dbReference>
<dbReference type="GO" id="GO:0030288">
    <property type="term" value="C:outer membrane-bounded periplasmic space"/>
    <property type="evidence" value="ECO:0007669"/>
    <property type="project" value="TreeGrafter"/>
</dbReference>
<dbReference type="GO" id="GO:0008253">
    <property type="term" value="F:5'-nucleotidase activity"/>
    <property type="evidence" value="ECO:0007669"/>
    <property type="project" value="TreeGrafter"/>
</dbReference>
<dbReference type="GO" id="GO:0000166">
    <property type="term" value="F:nucleotide binding"/>
    <property type="evidence" value="ECO:0007669"/>
    <property type="project" value="UniProtKB-KW"/>
</dbReference>
<feature type="domain" description="5'-Nucleotidase C-terminal" evidence="5">
    <location>
        <begin position="358"/>
        <end position="510"/>
    </location>
</feature>
<feature type="chain" id="PRO_5005118289" description="5'-nucleotidase" evidence="3">
    <location>
        <begin position="20"/>
        <end position="550"/>
    </location>
</feature>